<reference evidence="1" key="1">
    <citation type="submission" date="2014-09" db="EMBL/GenBank/DDBJ databases">
        <authorList>
            <person name="Magalhaes I.L.F."/>
            <person name="Oliveira U."/>
            <person name="Santos F.R."/>
            <person name="Vidigal T.H.D.A."/>
            <person name="Brescovit A.D."/>
            <person name="Santos A.J."/>
        </authorList>
    </citation>
    <scope>NUCLEOTIDE SEQUENCE</scope>
    <source>
        <tissue evidence="1">Shoot tissue taken approximately 20 cm above the soil surface</tissue>
    </source>
</reference>
<accession>A0A0A9A8C4</accession>
<organism evidence="1">
    <name type="scientific">Arundo donax</name>
    <name type="common">Giant reed</name>
    <name type="synonym">Donax arundinaceus</name>
    <dbReference type="NCBI Taxonomy" id="35708"/>
    <lineage>
        <taxon>Eukaryota</taxon>
        <taxon>Viridiplantae</taxon>
        <taxon>Streptophyta</taxon>
        <taxon>Embryophyta</taxon>
        <taxon>Tracheophyta</taxon>
        <taxon>Spermatophyta</taxon>
        <taxon>Magnoliopsida</taxon>
        <taxon>Liliopsida</taxon>
        <taxon>Poales</taxon>
        <taxon>Poaceae</taxon>
        <taxon>PACMAD clade</taxon>
        <taxon>Arundinoideae</taxon>
        <taxon>Arundineae</taxon>
        <taxon>Arundo</taxon>
    </lineage>
</organism>
<protein>
    <submittedName>
        <fullName evidence="1">Uncharacterized protein</fullName>
    </submittedName>
</protein>
<reference evidence="1" key="2">
    <citation type="journal article" date="2015" name="Data Brief">
        <title>Shoot transcriptome of the giant reed, Arundo donax.</title>
        <authorList>
            <person name="Barrero R.A."/>
            <person name="Guerrero F.D."/>
            <person name="Moolhuijzen P."/>
            <person name="Goolsby J.A."/>
            <person name="Tidwell J."/>
            <person name="Bellgard S.E."/>
            <person name="Bellgard M.I."/>
        </authorList>
    </citation>
    <scope>NUCLEOTIDE SEQUENCE</scope>
    <source>
        <tissue evidence="1">Shoot tissue taken approximately 20 cm above the soil surface</tissue>
    </source>
</reference>
<name>A0A0A9A8C4_ARUDO</name>
<dbReference type="EMBL" id="GBRH01254593">
    <property type="protein sequence ID" value="JAD43302.1"/>
    <property type="molecule type" value="Transcribed_RNA"/>
</dbReference>
<evidence type="ECO:0000313" key="1">
    <source>
        <dbReference type="EMBL" id="JAD43302.1"/>
    </source>
</evidence>
<proteinExistence type="predicted"/>
<dbReference type="AlphaFoldDB" id="A0A0A9A8C4"/>
<sequence>MSNKNFGIMCCILTVLPRLSLLCNNSINSPSTVMYF</sequence>